<dbReference type="SUPFAM" id="SSF49764">
    <property type="entry name" value="HSP20-like chaperones"/>
    <property type="match status" value="1"/>
</dbReference>
<dbReference type="InterPro" id="IPR008978">
    <property type="entry name" value="HSP20-like_chaperone"/>
</dbReference>
<proteinExistence type="inferred from homology"/>
<gene>
    <name evidence="4" type="ORF">ACFFH4_01325</name>
</gene>
<dbReference type="PROSITE" id="PS01031">
    <property type="entry name" value="SHSP"/>
    <property type="match status" value="1"/>
</dbReference>
<protein>
    <submittedName>
        <fullName evidence="4">Hsp20/alpha crystallin family protein</fullName>
    </submittedName>
</protein>
<dbReference type="Gene3D" id="2.60.40.790">
    <property type="match status" value="1"/>
</dbReference>
<dbReference type="EMBL" id="JBHLTR010000003">
    <property type="protein sequence ID" value="MFC0557692.1"/>
    <property type="molecule type" value="Genomic_DNA"/>
</dbReference>
<dbReference type="Proteomes" id="UP001589833">
    <property type="component" value="Unassembled WGS sequence"/>
</dbReference>
<sequence length="143" mass="16670">MILDFYSNEWSKPFKHIFEDEFWGKFNQYFNGAGNQPKANIYESGNELICTFFLPGIKSVEDIRLNVYESVLEVSGVINLEYNGFRLIHEEQQQGSFKRTLELPFPVRKDKVEASYKRGLLAVHLFRLIPNKSTQAISIIDEE</sequence>
<comment type="similarity">
    <text evidence="1 2">Belongs to the small heat shock protein (HSP20) family.</text>
</comment>
<keyword evidence="5" id="KW-1185">Reference proteome</keyword>
<name>A0ABV6NBW2_9BACI</name>
<evidence type="ECO:0000313" key="4">
    <source>
        <dbReference type="EMBL" id="MFC0557692.1"/>
    </source>
</evidence>
<accession>A0ABV6NBW2</accession>
<comment type="caution">
    <text evidence="4">The sequence shown here is derived from an EMBL/GenBank/DDBJ whole genome shotgun (WGS) entry which is preliminary data.</text>
</comment>
<evidence type="ECO:0000259" key="3">
    <source>
        <dbReference type="PROSITE" id="PS01031"/>
    </source>
</evidence>
<dbReference type="Pfam" id="PF00011">
    <property type="entry name" value="HSP20"/>
    <property type="match status" value="1"/>
</dbReference>
<evidence type="ECO:0000256" key="1">
    <source>
        <dbReference type="PROSITE-ProRule" id="PRU00285"/>
    </source>
</evidence>
<evidence type="ECO:0000256" key="2">
    <source>
        <dbReference type="RuleBase" id="RU003616"/>
    </source>
</evidence>
<reference evidence="4 5" key="1">
    <citation type="submission" date="2024-09" db="EMBL/GenBank/DDBJ databases">
        <authorList>
            <person name="Sun Q."/>
            <person name="Mori K."/>
        </authorList>
    </citation>
    <scope>NUCLEOTIDE SEQUENCE [LARGE SCALE GENOMIC DNA]</scope>
    <source>
        <strain evidence="4 5">NCAIM B.02301</strain>
    </source>
</reference>
<feature type="domain" description="SHSP" evidence="3">
    <location>
        <begin position="30"/>
        <end position="142"/>
    </location>
</feature>
<dbReference type="CDD" id="cd06464">
    <property type="entry name" value="ACD_sHsps-like"/>
    <property type="match status" value="1"/>
</dbReference>
<evidence type="ECO:0000313" key="5">
    <source>
        <dbReference type="Proteomes" id="UP001589833"/>
    </source>
</evidence>
<organism evidence="4 5">
    <name type="scientific">Halalkalibacter alkalisediminis</name>
    <dbReference type="NCBI Taxonomy" id="935616"/>
    <lineage>
        <taxon>Bacteria</taxon>
        <taxon>Bacillati</taxon>
        <taxon>Bacillota</taxon>
        <taxon>Bacilli</taxon>
        <taxon>Bacillales</taxon>
        <taxon>Bacillaceae</taxon>
        <taxon>Halalkalibacter</taxon>
    </lineage>
</organism>
<dbReference type="InterPro" id="IPR002068">
    <property type="entry name" value="A-crystallin/Hsp20_dom"/>
</dbReference>